<dbReference type="SUPFAM" id="SSF56059">
    <property type="entry name" value="Glutathione synthetase ATP-binding domain-like"/>
    <property type="match status" value="1"/>
</dbReference>
<evidence type="ECO:0000313" key="1">
    <source>
        <dbReference type="EMBL" id="SBV34407.1"/>
    </source>
</evidence>
<dbReference type="PANTHER" id="PTHR39217">
    <property type="match status" value="1"/>
</dbReference>
<name>A0A1Y5Q3Q3_9SPHN</name>
<proteinExistence type="predicted"/>
<gene>
    <name evidence="1" type="ORF">SPPYR_3292</name>
</gene>
<sequence length="301" mass="31845">MGGWAGERAGAGSETKMPFQPRVAILVPAPDYEEKWQPAFARKAAALTAAGLIVEQRVWAGPGDLAGYDLVLPLFAWGYQRDVAAWYALLDRLEAEALPVVNPVPVLRWNSDKAYLAELSAKGVAVVPTVEVASLDDASLTEAMAEFATDEIVIKPAISGGADGTHRIAPGAALPSDAIGQRRLVQPLMPGIITEGEYSLFFFGGQFSHAIVKRPASGDFRVQEQFGGRETMWDASDAAQALAAAALAAAPAPPVYARVDMVGDAAGRLHIMELELIEPSLFLHHAPDRGAAFGSAVYGAI</sequence>
<dbReference type="AlphaFoldDB" id="A0A1Y5Q3Q3"/>
<accession>A0A1Y5Q3Q3</accession>
<dbReference type="KEGG" id="sphu:SPPYR_3292"/>
<organism evidence="1">
    <name type="scientific">uncultured Sphingopyxis sp</name>
    <dbReference type="NCBI Taxonomy" id="310581"/>
    <lineage>
        <taxon>Bacteria</taxon>
        <taxon>Pseudomonadati</taxon>
        <taxon>Pseudomonadota</taxon>
        <taxon>Alphaproteobacteria</taxon>
        <taxon>Sphingomonadales</taxon>
        <taxon>Sphingomonadaceae</taxon>
        <taxon>Sphingopyxis</taxon>
        <taxon>environmental samples</taxon>
    </lineage>
</organism>
<dbReference type="EMBL" id="LT598653">
    <property type="protein sequence ID" value="SBV34407.1"/>
    <property type="molecule type" value="Genomic_DNA"/>
</dbReference>
<dbReference type="InterPro" id="IPR053191">
    <property type="entry name" value="DcsG_Biosynth_Enzyme"/>
</dbReference>
<reference evidence="1" key="1">
    <citation type="submission" date="2016-03" db="EMBL/GenBank/DDBJ databases">
        <authorList>
            <person name="Ploux O."/>
        </authorList>
    </citation>
    <scope>NUCLEOTIDE SEQUENCE</scope>
    <source>
        <strain evidence="1">UC10</strain>
    </source>
</reference>
<dbReference type="PANTHER" id="PTHR39217:SF1">
    <property type="entry name" value="GLUTATHIONE SYNTHETASE"/>
    <property type="match status" value="1"/>
</dbReference>
<protein>
    <submittedName>
        <fullName evidence="1">Uncharacterized protein</fullName>
    </submittedName>
</protein>